<evidence type="ECO:0000313" key="2">
    <source>
        <dbReference type="Proteomes" id="UP000709295"/>
    </source>
</evidence>
<accession>A0A8J5ICU5</accession>
<name>A0A8J5ICU5_9STRA</name>
<keyword evidence="2" id="KW-1185">Reference proteome</keyword>
<organism evidence="1 2">
    <name type="scientific">Phytophthora aleatoria</name>
    <dbReference type="NCBI Taxonomy" id="2496075"/>
    <lineage>
        <taxon>Eukaryota</taxon>
        <taxon>Sar</taxon>
        <taxon>Stramenopiles</taxon>
        <taxon>Oomycota</taxon>
        <taxon>Peronosporomycetes</taxon>
        <taxon>Peronosporales</taxon>
        <taxon>Peronosporaceae</taxon>
        <taxon>Phytophthora</taxon>
    </lineage>
</organism>
<protein>
    <submittedName>
        <fullName evidence="1">Uncharacterized protein</fullName>
    </submittedName>
</protein>
<comment type="caution">
    <text evidence="1">The sequence shown here is derived from an EMBL/GenBank/DDBJ whole genome shotgun (WGS) entry which is preliminary data.</text>
</comment>
<dbReference type="Proteomes" id="UP000709295">
    <property type="component" value="Unassembled WGS sequence"/>
</dbReference>
<dbReference type="AlphaFoldDB" id="A0A8J5ICU5"/>
<evidence type="ECO:0000313" key="1">
    <source>
        <dbReference type="EMBL" id="KAG6944183.1"/>
    </source>
</evidence>
<gene>
    <name evidence="1" type="ORF">JG688_00017217</name>
</gene>
<proteinExistence type="predicted"/>
<sequence length="132" mass="15061">MHHMQLDLSFLPGLQHEDHSYESSEKTTGCLNSKKVTTLQSKHKGHKEVDIALEIPKVGVFSVETMRTMRNYHRAIDPIAAIDKATVWVATIDFSINIDPWYPVKEDESLLNGLKTTRLQSNEVRVYLISIL</sequence>
<reference evidence="1" key="1">
    <citation type="submission" date="2021-01" db="EMBL/GenBank/DDBJ databases">
        <title>Phytophthora aleatoria, a newly-described species from Pinus radiata is distinct from Phytophthora cactorum isolates based on comparative genomics.</title>
        <authorList>
            <person name="Mcdougal R."/>
            <person name="Panda P."/>
            <person name="Williams N."/>
            <person name="Studholme D.J."/>
        </authorList>
    </citation>
    <scope>NUCLEOTIDE SEQUENCE</scope>
    <source>
        <strain evidence="1">NZFS 4037</strain>
    </source>
</reference>
<dbReference type="EMBL" id="JAENGY010002447">
    <property type="protein sequence ID" value="KAG6944183.1"/>
    <property type="molecule type" value="Genomic_DNA"/>
</dbReference>